<evidence type="ECO:0000313" key="1">
    <source>
        <dbReference type="EMBL" id="VDP59936.1"/>
    </source>
</evidence>
<sequence length="115" mass="12890">MSTQNCVYKLGCVDCDAVCTGELSREILIRTKENLRCTEKPPNNPVELGRLQIKSTLAVLAIFNKHQVDIKTHQNNTEKAFLAAKKALHILLNTSVPDGREGFTIHLTIYPSYHV</sequence>
<proteinExistence type="predicted"/>
<dbReference type="EMBL" id="UZAL01032058">
    <property type="protein sequence ID" value="VDP59936.1"/>
    <property type="molecule type" value="Genomic_DNA"/>
</dbReference>
<name>A0A183PCG1_9TREM</name>
<dbReference type="AlphaFoldDB" id="A0A183PCG1"/>
<protein>
    <submittedName>
        <fullName evidence="1">Uncharacterized protein</fullName>
    </submittedName>
</protein>
<accession>A0A183PCG1</accession>
<gene>
    <name evidence="1" type="ORF">SMTD_LOCUS12047</name>
</gene>
<reference evidence="1 2" key="1">
    <citation type="submission" date="2018-11" db="EMBL/GenBank/DDBJ databases">
        <authorList>
            <consortium name="Pathogen Informatics"/>
        </authorList>
    </citation>
    <scope>NUCLEOTIDE SEQUENCE [LARGE SCALE GENOMIC DNA]</scope>
    <source>
        <strain>Denwood</strain>
        <strain evidence="2">Zambia</strain>
    </source>
</reference>
<keyword evidence="2" id="KW-1185">Reference proteome</keyword>
<evidence type="ECO:0000313" key="2">
    <source>
        <dbReference type="Proteomes" id="UP000269396"/>
    </source>
</evidence>
<dbReference type="Proteomes" id="UP000269396">
    <property type="component" value="Unassembled WGS sequence"/>
</dbReference>
<organism evidence="1 2">
    <name type="scientific">Schistosoma mattheei</name>
    <dbReference type="NCBI Taxonomy" id="31246"/>
    <lineage>
        <taxon>Eukaryota</taxon>
        <taxon>Metazoa</taxon>
        <taxon>Spiralia</taxon>
        <taxon>Lophotrochozoa</taxon>
        <taxon>Platyhelminthes</taxon>
        <taxon>Trematoda</taxon>
        <taxon>Digenea</taxon>
        <taxon>Strigeidida</taxon>
        <taxon>Schistosomatoidea</taxon>
        <taxon>Schistosomatidae</taxon>
        <taxon>Schistosoma</taxon>
    </lineage>
</organism>